<organism evidence="2 3">
    <name type="scientific">Pseudaeromonas sharmana</name>
    <dbReference type="NCBI Taxonomy" id="328412"/>
    <lineage>
        <taxon>Bacteria</taxon>
        <taxon>Pseudomonadati</taxon>
        <taxon>Pseudomonadota</taxon>
        <taxon>Gammaproteobacteria</taxon>
        <taxon>Aeromonadales</taxon>
        <taxon>Aeromonadaceae</taxon>
        <taxon>Pseudaeromonas</taxon>
    </lineage>
</organism>
<dbReference type="InterPro" id="IPR005358">
    <property type="entry name" value="Puta_zinc/iron-chelating_dom"/>
</dbReference>
<gene>
    <name evidence="2" type="ORF">ACFOSS_11605</name>
</gene>
<dbReference type="HAMAP" id="MF_00676">
    <property type="entry name" value="UPF0260"/>
    <property type="match status" value="1"/>
</dbReference>
<sequence length="146" mass="16757">MSAHFWEHKRLDEMSAAEWESLCDGCGKCCLVKLEDEESGEVVFTNVACDLLNLKSCQCGNYENRFRLMPDCLQLTLDKIAEFHWLPITCAYRRLAEGDPLPEWHPLLTGSRSAMHAAGQSIRNKVIHERHAGEWEEHIVTWPLGF</sequence>
<dbReference type="Proteomes" id="UP001595692">
    <property type="component" value="Unassembled WGS sequence"/>
</dbReference>
<dbReference type="PANTHER" id="PTHR37421:SF1">
    <property type="entry name" value="UPF0260 PROTEIN YCGN"/>
    <property type="match status" value="1"/>
</dbReference>
<dbReference type="InterPro" id="IPR008228">
    <property type="entry name" value="UCP006173"/>
</dbReference>
<dbReference type="PANTHER" id="PTHR37421">
    <property type="entry name" value="UPF0260 PROTEIN YCGN"/>
    <property type="match status" value="1"/>
</dbReference>
<name>A0ABV8CPT8_9GAMM</name>
<comment type="caution">
    <text evidence="2">The sequence shown here is derived from an EMBL/GenBank/DDBJ whole genome shotgun (WGS) entry which is preliminary data.</text>
</comment>
<keyword evidence="3" id="KW-1185">Reference proteome</keyword>
<dbReference type="NCBIfam" id="NF003507">
    <property type="entry name" value="PRK05170.2-5"/>
    <property type="match status" value="1"/>
</dbReference>
<dbReference type="EMBL" id="JBHSAF010000014">
    <property type="protein sequence ID" value="MFC3914111.1"/>
    <property type="molecule type" value="Genomic_DNA"/>
</dbReference>
<dbReference type="NCBIfam" id="NF003503">
    <property type="entry name" value="PRK05170.2-1"/>
    <property type="match status" value="1"/>
</dbReference>
<proteinExistence type="inferred from homology"/>
<reference evidence="3" key="1">
    <citation type="journal article" date="2019" name="Int. J. Syst. Evol. Microbiol.">
        <title>The Global Catalogue of Microorganisms (GCM) 10K type strain sequencing project: providing services to taxonomists for standard genome sequencing and annotation.</title>
        <authorList>
            <consortium name="The Broad Institute Genomics Platform"/>
            <consortium name="The Broad Institute Genome Sequencing Center for Infectious Disease"/>
            <person name="Wu L."/>
            <person name="Ma J."/>
        </authorList>
    </citation>
    <scope>NUCLEOTIDE SEQUENCE [LARGE SCALE GENOMIC DNA]</scope>
    <source>
        <strain evidence="3">CCUG 54939</strain>
    </source>
</reference>
<protein>
    <recommendedName>
        <fullName evidence="1">UPF0260 protein ACFOSS_11605</fullName>
    </recommendedName>
</protein>
<dbReference type="NCBIfam" id="NF003501">
    <property type="entry name" value="PRK05170.1-5"/>
    <property type="match status" value="1"/>
</dbReference>
<comment type="similarity">
    <text evidence="1">Belongs to the UPF0260 family.</text>
</comment>
<accession>A0ABV8CPT8</accession>
<dbReference type="RefSeq" id="WP_377152650.1">
    <property type="nucleotide sequence ID" value="NZ_JBHSAF010000014.1"/>
</dbReference>
<dbReference type="PIRSF" id="PIRSF006173">
    <property type="entry name" value="UCP006173"/>
    <property type="match status" value="1"/>
</dbReference>
<evidence type="ECO:0000313" key="3">
    <source>
        <dbReference type="Proteomes" id="UP001595692"/>
    </source>
</evidence>
<evidence type="ECO:0000256" key="1">
    <source>
        <dbReference type="HAMAP-Rule" id="MF_00676"/>
    </source>
</evidence>
<dbReference type="Pfam" id="PF03692">
    <property type="entry name" value="CxxCxxCC"/>
    <property type="match status" value="1"/>
</dbReference>
<evidence type="ECO:0000313" key="2">
    <source>
        <dbReference type="EMBL" id="MFC3914111.1"/>
    </source>
</evidence>